<dbReference type="EMBL" id="JATAAI010000027">
    <property type="protein sequence ID" value="KAK1737041.1"/>
    <property type="molecule type" value="Genomic_DNA"/>
</dbReference>
<evidence type="ECO:0000313" key="1">
    <source>
        <dbReference type="EMBL" id="KAK1737041.1"/>
    </source>
</evidence>
<gene>
    <name evidence="1" type="ORF">QTG54_012486</name>
</gene>
<proteinExistence type="predicted"/>
<sequence>MAEACLGAAYCNGDDVTSRYEAEELNKLRNPGIVEKIFFTRDEVHVIPAIGEQHTYPVRITMPPVLNPQLSKVDGLAFLGLSLCRKSDEGHPDSITHQTAFDLNEVIDRKYEYLASTNDDGWLVGGGEPGPPKSYKLPAKDSAHVEIMRIGTYNPAWGGIEEKEIVDVMRSGKILIPQIEVLPTAVVANPDKPPELEIRFDMPTAVDFNDMKAPLPHNWQLRFIHNQLFKHFQNPSRFCPGAFHSTIVRKAEFRSEKHREAYFAKCAAVLQRWAIDGPKSLNNGPWDADGEPLKNPSEHNSGIYLFTDRTKVTHFFAPNFLPPYDTEDKRQIILSFLAEEWDEKTLSWKKAPEKSFSTKIMEALDCGNPIEKLMAS</sequence>
<reference evidence="1" key="1">
    <citation type="submission" date="2023-06" db="EMBL/GenBank/DDBJ databases">
        <title>Survivors Of The Sea: Transcriptome response of Skeletonema marinoi to long-term dormancy.</title>
        <authorList>
            <person name="Pinder M.I.M."/>
            <person name="Kourtchenko O."/>
            <person name="Robertson E.K."/>
            <person name="Larsson T."/>
            <person name="Maumus F."/>
            <person name="Osuna-Cruz C.M."/>
            <person name="Vancaester E."/>
            <person name="Stenow R."/>
            <person name="Vandepoele K."/>
            <person name="Ploug H."/>
            <person name="Bruchert V."/>
            <person name="Godhe A."/>
            <person name="Topel M."/>
        </authorList>
    </citation>
    <scope>NUCLEOTIDE SEQUENCE</scope>
    <source>
        <strain evidence="1">R05AC</strain>
    </source>
</reference>
<dbReference type="AlphaFoldDB" id="A0AAD8Y179"/>
<dbReference type="Proteomes" id="UP001224775">
    <property type="component" value="Unassembled WGS sequence"/>
</dbReference>
<evidence type="ECO:0000313" key="2">
    <source>
        <dbReference type="Proteomes" id="UP001224775"/>
    </source>
</evidence>
<keyword evidence="2" id="KW-1185">Reference proteome</keyword>
<accession>A0AAD8Y179</accession>
<organism evidence="1 2">
    <name type="scientific">Skeletonema marinoi</name>
    <dbReference type="NCBI Taxonomy" id="267567"/>
    <lineage>
        <taxon>Eukaryota</taxon>
        <taxon>Sar</taxon>
        <taxon>Stramenopiles</taxon>
        <taxon>Ochrophyta</taxon>
        <taxon>Bacillariophyta</taxon>
        <taxon>Coscinodiscophyceae</taxon>
        <taxon>Thalassiosirophycidae</taxon>
        <taxon>Thalassiosirales</taxon>
        <taxon>Skeletonemataceae</taxon>
        <taxon>Skeletonema</taxon>
        <taxon>Skeletonema marinoi-dohrnii complex</taxon>
    </lineage>
</organism>
<name>A0AAD8Y179_9STRA</name>
<protein>
    <submittedName>
        <fullName evidence="1">Uncharacterized protein</fullName>
    </submittedName>
</protein>
<comment type="caution">
    <text evidence="1">The sequence shown here is derived from an EMBL/GenBank/DDBJ whole genome shotgun (WGS) entry which is preliminary data.</text>
</comment>